<evidence type="ECO:0000313" key="1">
    <source>
        <dbReference type="EMBL" id="VFU21364.1"/>
    </source>
</evidence>
<proteinExistence type="predicted"/>
<gene>
    <name evidence="1" type="ORF">SVIM_LOCUS12927</name>
</gene>
<sequence length="32" mass="3876">MRETPESTVQHCAQYKHWLPICPWNCHHKSDL</sequence>
<reference evidence="1" key="1">
    <citation type="submission" date="2019-03" db="EMBL/GenBank/DDBJ databases">
        <authorList>
            <person name="Mank J."/>
            <person name="Almeida P."/>
        </authorList>
    </citation>
    <scope>NUCLEOTIDE SEQUENCE</scope>
    <source>
        <strain evidence="1">78183</strain>
    </source>
</reference>
<name>A0A6N2K032_SALVM</name>
<accession>A0A6N2K032</accession>
<protein>
    <submittedName>
        <fullName evidence="1">Uncharacterized protein</fullName>
    </submittedName>
</protein>
<dbReference type="EMBL" id="CAADRP010000002">
    <property type="protein sequence ID" value="VFU21364.1"/>
    <property type="molecule type" value="Genomic_DNA"/>
</dbReference>
<organism evidence="1">
    <name type="scientific">Salix viminalis</name>
    <name type="common">Common osier</name>
    <name type="synonym">Basket willow</name>
    <dbReference type="NCBI Taxonomy" id="40686"/>
    <lineage>
        <taxon>Eukaryota</taxon>
        <taxon>Viridiplantae</taxon>
        <taxon>Streptophyta</taxon>
        <taxon>Embryophyta</taxon>
        <taxon>Tracheophyta</taxon>
        <taxon>Spermatophyta</taxon>
        <taxon>Magnoliopsida</taxon>
        <taxon>eudicotyledons</taxon>
        <taxon>Gunneridae</taxon>
        <taxon>Pentapetalae</taxon>
        <taxon>rosids</taxon>
        <taxon>fabids</taxon>
        <taxon>Malpighiales</taxon>
        <taxon>Salicaceae</taxon>
        <taxon>Saliceae</taxon>
        <taxon>Salix</taxon>
    </lineage>
</organism>
<dbReference type="AlphaFoldDB" id="A0A6N2K032"/>